<reference evidence="5" key="1">
    <citation type="submission" date="2021-12" db="EMBL/GenBank/DDBJ databases">
        <authorList>
            <person name="King R."/>
        </authorList>
    </citation>
    <scope>NUCLEOTIDE SEQUENCE</scope>
</reference>
<dbReference type="InterPro" id="IPR043504">
    <property type="entry name" value="Peptidase_S1_PA_chymotrypsin"/>
</dbReference>
<dbReference type="InterPro" id="IPR001254">
    <property type="entry name" value="Trypsin_dom"/>
</dbReference>
<dbReference type="PROSITE" id="PS00135">
    <property type="entry name" value="TRYPSIN_SER"/>
    <property type="match status" value="1"/>
</dbReference>
<dbReference type="EMBL" id="OU893342">
    <property type="protein sequence ID" value="CAG9783904.1"/>
    <property type="molecule type" value="Genomic_DNA"/>
</dbReference>
<sequence length="201" mass="22384">MLKTENKIIFTNEIQPINLAKNVDLNNSDLMLPGWGTLRTTMFIPDLPSKLQELKVTYVPFEKCNEQIEQLLEKNEENPLNKDVNICTGPLGGGKAACNGDSGGPLVLRTVKSAKNNSINLTHSDDKLNIDNVGDKNRDNDSAKEYKKHGKEKKTKENNDFIPIVVGIVSWGISPCGEKGAPTVYTNVSRYMDFVNKYINE</sequence>
<dbReference type="OrthoDB" id="10061449at2759"/>
<dbReference type="InterPro" id="IPR051487">
    <property type="entry name" value="Ser/Thr_Proteases_Immune/Dev"/>
</dbReference>
<dbReference type="PROSITE" id="PS50240">
    <property type="entry name" value="TRYPSIN_DOM"/>
    <property type="match status" value="1"/>
</dbReference>
<evidence type="ECO:0000259" key="4">
    <source>
        <dbReference type="PROSITE" id="PS50240"/>
    </source>
</evidence>
<dbReference type="GO" id="GO:0004252">
    <property type="term" value="F:serine-type endopeptidase activity"/>
    <property type="evidence" value="ECO:0007669"/>
    <property type="project" value="InterPro"/>
</dbReference>
<keyword evidence="6" id="KW-1185">Reference proteome</keyword>
<feature type="domain" description="Peptidase S1" evidence="4">
    <location>
        <begin position="1"/>
        <end position="200"/>
    </location>
</feature>
<dbReference type="SMART" id="SM00020">
    <property type="entry name" value="Tryp_SPc"/>
    <property type="match status" value="1"/>
</dbReference>
<accession>A0A9N9W9J0</accession>
<gene>
    <name evidence="5" type="ORF">DIATSA_LOCUS2039</name>
</gene>
<evidence type="ECO:0000256" key="1">
    <source>
        <dbReference type="ARBA" id="ARBA00023157"/>
    </source>
</evidence>
<evidence type="ECO:0000313" key="6">
    <source>
        <dbReference type="Proteomes" id="UP001153714"/>
    </source>
</evidence>
<comment type="similarity">
    <text evidence="2">Belongs to the peptidase S1 family. CLIP subfamily.</text>
</comment>
<dbReference type="Gene3D" id="2.40.10.10">
    <property type="entry name" value="Trypsin-like serine proteases"/>
    <property type="match status" value="1"/>
</dbReference>
<feature type="region of interest" description="Disordered" evidence="3">
    <location>
        <begin position="130"/>
        <end position="154"/>
    </location>
</feature>
<dbReference type="InterPro" id="IPR009003">
    <property type="entry name" value="Peptidase_S1_PA"/>
</dbReference>
<name>A0A9N9W9J0_9NEOP</name>
<dbReference type="Pfam" id="PF00089">
    <property type="entry name" value="Trypsin"/>
    <property type="match status" value="2"/>
</dbReference>
<evidence type="ECO:0000313" key="5">
    <source>
        <dbReference type="EMBL" id="CAG9783904.1"/>
    </source>
</evidence>
<dbReference type="Proteomes" id="UP001153714">
    <property type="component" value="Chromosome 11"/>
</dbReference>
<dbReference type="SUPFAM" id="SSF50494">
    <property type="entry name" value="Trypsin-like serine proteases"/>
    <property type="match status" value="2"/>
</dbReference>
<dbReference type="InterPro" id="IPR033116">
    <property type="entry name" value="TRYPSIN_SER"/>
</dbReference>
<proteinExistence type="inferred from homology"/>
<keyword evidence="1" id="KW-1015">Disulfide bond</keyword>
<evidence type="ECO:0000256" key="3">
    <source>
        <dbReference type="SAM" id="MobiDB-lite"/>
    </source>
</evidence>
<organism evidence="5 6">
    <name type="scientific">Diatraea saccharalis</name>
    <name type="common">sugarcane borer</name>
    <dbReference type="NCBI Taxonomy" id="40085"/>
    <lineage>
        <taxon>Eukaryota</taxon>
        <taxon>Metazoa</taxon>
        <taxon>Ecdysozoa</taxon>
        <taxon>Arthropoda</taxon>
        <taxon>Hexapoda</taxon>
        <taxon>Insecta</taxon>
        <taxon>Pterygota</taxon>
        <taxon>Neoptera</taxon>
        <taxon>Endopterygota</taxon>
        <taxon>Lepidoptera</taxon>
        <taxon>Glossata</taxon>
        <taxon>Ditrysia</taxon>
        <taxon>Pyraloidea</taxon>
        <taxon>Crambidae</taxon>
        <taxon>Crambinae</taxon>
        <taxon>Diatraea</taxon>
    </lineage>
</organism>
<dbReference type="PANTHER" id="PTHR24256">
    <property type="entry name" value="TRYPTASE-RELATED"/>
    <property type="match status" value="1"/>
</dbReference>
<evidence type="ECO:0000256" key="2">
    <source>
        <dbReference type="ARBA" id="ARBA00024195"/>
    </source>
</evidence>
<feature type="compositionally biased region" description="Basic and acidic residues" evidence="3">
    <location>
        <begin position="130"/>
        <end position="145"/>
    </location>
</feature>
<protein>
    <recommendedName>
        <fullName evidence="4">Peptidase S1 domain-containing protein</fullName>
    </recommendedName>
</protein>
<reference evidence="5" key="2">
    <citation type="submission" date="2022-10" db="EMBL/GenBank/DDBJ databases">
        <authorList>
            <consortium name="ENA_rothamsted_submissions"/>
            <consortium name="culmorum"/>
            <person name="King R."/>
        </authorList>
    </citation>
    <scope>NUCLEOTIDE SEQUENCE</scope>
</reference>
<dbReference type="GO" id="GO:0006508">
    <property type="term" value="P:proteolysis"/>
    <property type="evidence" value="ECO:0007669"/>
    <property type="project" value="InterPro"/>
</dbReference>
<dbReference type="AlphaFoldDB" id="A0A9N9W9J0"/>